<evidence type="ECO:0000313" key="3">
    <source>
        <dbReference type="Proteomes" id="UP001220962"/>
    </source>
</evidence>
<feature type="transmembrane region" description="Helical" evidence="1">
    <location>
        <begin position="49"/>
        <end position="65"/>
    </location>
</feature>
<dbReference type="EMBL" id="CP118101">
    <property type="protein sequence ID" value="WDH84420.1"/>
    <property type="molecule type" value="Genomic_DNA"/>
</dbReference>
<dbReference type="AlphaFoldDB" id="A0AAX3N6Q0"/>
<sequence>MSTTVYRIIGLLLGLAVPFLVLWLKLIMFVLFLAIVYAELRKVKFPQSGVYFIGGMLIGSIAAYFI</sequence>
<keyword evidence="1" id="KW-0472">Membrane</keyword>
<organism evidence="2 3">
    <name type="scientific">Paenibacillus urinalis</name>
    <dbReference type="NCBI Taxonomy" id="521520"/>
    <lineage>
        <taxon>Bacteria</taxon>
        <taxon>Bacillati</taxon>
        <taxon>Bacillota</taxon>
        <taxon>Bacilli</taxon>
        <taxon>Bacillales</taxon>
        <taxon>Paenibacillaceae</taxon>
        <taxon>Paenibacillus</taxon>
    </lineage>
</organism>
<evidence type="ECO:0000313" key="2">
    <source>
        <dbReference type="EMBL" id="WDH84420.1"/>
    </source>
</evidence>
<gene>
    <name evidence="2" type="ORF">PUW23_09500</name>
</gene>
<accession>A0AAX3N6Q0</accession>
<feature type="transmembrane region" description="Helical" evidence="1">
    <location>
        <begin position="6"/>
        <end position="37"/>
    </location>
</feature>
<name>A0AAX3N6Q0_9BACL</name>
<proteinExistence type="predicted"/>
<dbReference type="RefSeq" id="WP_047909783.1">
    <property type="nucleotide sequence ID" value="NZ_CP118101.1"/>
</dbReference>
<dbReference type="Proteomes" id="UP001220962">
    <property type="component" value="Chromosome"/>
</dbReference>
<evidence type="ECO:0000256" key="1">
    <source>
        <dbReference type="SAM" id="Phobius"/>
    </source>
</evidence>
<keyword evidence="1" id="KW-1133">Transmembrane helix</keyword>
<protein>
    <submittedName>
        <fullName evidence="2">Uncharacterized protein</fullName>
    </submittedName>
</protein>
<keyword evidence="1" id="KW-0812">Transmembrane</keyword>
<reference evidence="2" key="1">
    <citation type="submission" date="2023-02" db="EMBL/GenBank/DDBJ databases">
        <title>Pathogen: clinical or host-associated sample.</title>
        <authorList>
            <person name="Hergert J."/>
            <person name="Casey R."/>
            <person name="Wagner J."/>
            <person name="Young E.L."/>
            <person name="Oakeson K.F."/>
        </authorList>
    </citation>
    <scope>NUCLEOTIDE SEQUENCE</scope>
    <source>
        <strain evidence="2">2022CK-00830</strain>
    </source>
</reference>